<dbReference type="PANTHER" id="PTHR35444">
    <property type="entry name" value="RIKEN CDNA 1700001C19 GENE"/>
    <property type="match status" value="1"/>
</dbReference>
<accession>A0AAD9QM12</accession>
<evidence type="ECO:0000313" key="1">
    <source>
        <dbReference type="EMBL" id="KAK2563712.1"/>
    </source>
</evidence>
<sequence>MPNTGQLLGQCCKCDKCRKDFKTVWLPTNICCRTASWREGQRVITQAPYSRHISSELKEAVTNARFRGNANNSQSGQDTRNKAVPVQRLVEPWMRQVNSLAPFSTLGKYTCGYYFSRETDNKKRKTGIPPSDLVAWRSNIS</sequence>
<name>A0AAD9QM12_ACRCE</name>
<keyword evidence="2" id="KW-1185">Reference proteome</keyword>
<reference evidence="1" key="1">
    <citation type="journal article" date="2023" name="G3 (Bethesda)">
        <title>Whole genome assembly and annotation of the endangered Caribbean coral Acropora cervicornis.</title>
        <authorList>
            <person name="Selwyn J.D."/>
            <person name="Vollmer S.V."/>
        </authorList>
    </citation>
    <scope>NUCLEOTIDE SEQUENCE</scope>
    <source>
        <strain evidence="1">K2</strain>
    </source>
</reference>
<reference evidence="1" key="2">
    <citation type="journal article" date="2023" name="Science">
        <title>Genomic signatures of disease resistance in endangered staghorn corals.</title>
        <authorList>
            <person name="Vollmer S.V."/>
            <person name="Selwyn J.D."/>
            <person name="Despard B.A."/>
            <person name="Roesel C.L."/>
        </authorList>
    </citation>
    <scope>NUCLEOTIDE SEQUENCE</scope>
    <source>
        <strain evidence="1">K2</strain>
    </source>
</reference>
<gene>
    <name evidence="1" type="ORF">P5673_012697</name>
</gene>
<comment type="caution">
    <text evidence="1">The sequence shown here is derived from an EMBL/GenBank/DDBJ whole genome shotgun (WGS) entry which is preliminary data.</text>
</comment>
<evidence type="ECO:0000313" key="2">
    <source>
        <dbReference type="Proteomes" id="UP001249851"/>
    </source>
</evidence>
<proteinExistence type="predicted"/>
<dbReference type="Pfam" id="PF22581">
    <property type="entry name" value="CIMIP3"/>
    <property type="match status" value="1"/>
</dbReference>
<dbReference type="EMBL" id="JARQWQ010000024">
    <property type="protein sequence ID" value="KAK2563712.1"/>
    <property type="molecule type" value="Genomic_DNA"/>
</dbReference>
<protein>
    <submittedName>
        <fullName evidence="1">Uncharacterized protein</fullName>
    </submittedName>
</protein>
<dbReference type="InterPro" id="IPR054446">
    <property type="entry name" value="CIMIP3-like"/>
</dbReference>
<dbReference type="Proteomes" id="UP001249851">
    <property type="component" value="Unassembled WGS sequence"/>
</dbReference>
<dbReference type="PANTHER" id="PTHR35444:SF1">
    <property type="entry name" value="RIKEN CDNA 1700001C19 GENE"/>
    <property type="match status" value="1"/>
</dbReference>
<organism evidence="1 2">
    <name type="scientific">Acropora cervicornis</name>
    <name type="common">Staghorn coral</name>
    <dbReference type="NCBI Taxonomy" id="6130"/>
    <lineage>
        <taxon>Eukaryota</taxon>
        <taxon>Metazoa</taxon>
        <taxon>Cnidaria</taxon>
        <taxon>Anthozoa</taxon>
        <taxon>Hexacorallia</taxon>
        <taxon>Scleractinia</taxon>
        <taxon>Astrocoeniina</taxon>
        <taxon>Acroporidae</taxon>
        <taxon>Acropora</taxon>
    </lineage>
</organism>
<dbReference type="AlphaFoldDB" id="A0AAD9QM12"/>